<dbReference type="Proteomes" id="UP001253193">
    <property type="component" value="Unassembled WGS sequence"/>
</dbReference>
<dbReference type="NCBIfam" id="TIGR02532">
    <property type="entry name" value="IV_pilin_GFxxxE"/>
    <property type="match status" value="1"/>
</dbReference>
<proteinExistence type="predicted"/>
<dbReference type="Gene3D" id="3.30.1690.10">
    <property type="entry name" value="TcpA-like pilin"/>
    <property type="match status" value="1"/>
</dbReference>
<dbReference type="RefSeq" id="WP_311019711.1">
    <property type="nucleotide sequence ID" value="NZ_JAUHGG010000003.1"/>
</dbReference>
<feature type="domain" description="Type 4 secretion system PilS N-terminal" evidence="2">
    <location>
        <begin position="46"/>
        <end position="162"/>
    </location>
</feature>
<evidence type="ECO:0000256" key="1">
    <source>
        <dbReference type="SAM" id="Phobius"/>
    </source>
</evidence>
<evidence type="ECO:0000313" key="3">
    <source>
        <dbReference type="EMBL" id="MDS1820927.1"/>
    </source>
</evidence>
<keyword evidence="1" id="KW-0472">Membrane</keyword>
<evidence type="ECO:0000259" key="2">
    <source>
        <dbReference type="Pfam" id="PF08805"/>
    </source>
</evidence>
<feature type="transmembrane region" description="Helical" evidence="1">
    <location>
        <begin position="21"/>
        <end position="40"/>
    </location>
</feature>
<accession>A0AAW8PY91</accession>
<keyword evidence="1" id="KW-1133">Transmembrane helix</keyword>
<dbReference type="InterPro" id="IPR014911">
    <property type="entry name" value="PilS_N"/>
</dbReference>
<dbReference type="AlphaFoldDB" id="A0AAW8PY91"/>
<dbReference type="SUPFAM" id="SSF54523">
    <property type="entry name" value="Pili subunits"/>
    <property type="match status" value="1"/>
</dbReference>
<evidence type="ECO:0000313" key="4">
    <source>
        <dbReference type="Proteomes" id="UP001253193"/>
    </source>
</evidence>
<dbReference type="InterPro" id="IPR045584">
    <property type="entry name" value="Pilin-like"/>
</dbReference>
<dbReference type="Pfam" id="PF07963">
    <property type="entry name" value="N_methyl"/>
    <property type="match status" value="1"/>
</dbReference>
<sequence length="178" mass="19859">MRNNTVNLKPKSKKGFTIIEITVALVVIAILSATLLPRFFEQQKASQAKSEFDKITELRQRIESLYDGDLDYDGVATTWLDQLPKSFTKKGSNVYSVWKNLITVGEEGSNGYYIEYRKVPKGIACTEFAKLGRDAGWAEIKIDSSSVLAETSTPDIAKFCTASTSTAVVDSFRFIHRT</sequence>
<comment type="caution">
    <text evidence="3">The sequence shown here is derived from an EMBL/GenBank/DDBJ whole genome shotgun (WGS) entry which is preliminary data.</text>
</comment>
<name>A0AAW8PY91_VIBPH</name>
<reference evidence="3" key="1">
    <citation type="submission" date="2023-06" db="EMBL/GenBank/DDBJ databases">
        <title>Genomic Diversity of Vibrio spp. and Metagenomic Analysis of Pathogens in Florida Gulf Coastal Waters Following Hurricane Ian.</title>
        <authorList>
            <person name="Brumfield K.D."/>
        </authorList>
    </citation>
    <scope>NUCLEOTIDE SEQUENCE</scope>
    <source>
        <strain evidence="3">WBS2B-138</strain>
    </source>
</reference>
<gene>
    <name evidence="3" type="ORF">QX249_09685</name>
</gene>
<dbReference type="EMBL" id="JAUHGG010000003">
    <property type="protein sequence ID" value="MDS1820927.1"/>
    <property type="molecule type" value="Genomic_DNA"/>
</dbReference>
<organism evidence="3 4">
    <name type="scientific">Vibrio parahaemolyticus</name>
    <dbReference type="NCBI Taxonomy" id="670"/>
    <lineage>
        <taxon>Bacteria</taxon>
        <taxon>Pseudomonadati</taxon>
        <taxon>Pseudomonadota</taxon>
        <taxon>Gammaproteobacteria</taxon>
        <taxon>Vibrionales</taxon>
        <taxon>Vibrionaceae</taxon>
        <taxon>Vibrio</taxon>
    </lineage>
</organism>
<keyword evidence="1" id="KW-0812">Transmembrane</keyword>
<dbReference type="Pfam" id="PF08805">
    <property type="entry name" value="PilS"/>
    <property type="match status" value="1"/>
</dbReference>
<protein>
    <submittedName>
        <fullName evidence="3">Type 4 pilus major pilin</fullName>
    </submittedName>
</protein>
<dbReference type="InterPro" id="IPR012902">
    <property type="entry name" value="N_methyl_site"/>
</dbReference>